<evidence type="ECO:0000256" key="4">
    <source>
        <dbReference type="ARBA" id="ARBA00022481"/>
    </source>
</evidence>
<evidence type="ECO:0000256" key="11">
    <source>
        <dbReference type="SAM" id="Phobius"/>
    </source>
</evidence>
<keyword evidence="3" id="KW-1003">Cell membrane</keyword>
<feature type="domain" description="General secretion pathway GspH" evidence="12">
    <location>
        <begin position="53"/>
        <end position="170"/>
    </location>
</feature>
<dbReference type="Pfam" id="PF12019">
    <property type="entry name" value="GspH"/>
    <property type="match status" value="1"/>
</dbReference>
<dbReference type="Gene3D" id="3.55.40.10">
    <property type="entry name" value="minor pseudopilin epsh domain"/>
    <property type="match status" value="1"/>
</dbReference>
<evidence type="ECO:0000256" key="6">
    <source>
        <dbReference type="ARBA" id="ARBA00022692"/>
    </source>
</evidence>
<comment type="caution">
    <text evidence="13">The sequence shown here is derived from an EMBL/GenBank/DDBJ whole genome shotgun (WGS) entry which is preliminary data.</text>
</comment>
<evidence type="ECO:0000256" key="9">
    <source>
        <dbReference type="ARBA" id="ARBA00025772"/>
    </source>
</evidence>
<dbReference type="Pfam" id="PF07963">
    <property type="entry name" value="N_methyl"/>
    <property type="match status" value="1"/>
</dbReference>
<reference evidence="13 14" key="1">
    <citation type="journal article" date="2022" name="Int. J. Syst. Evol. Microbiol.">
        <title>Noviherbaspirillum aridicola sp. nov., isolated from an arid soil in Pakistan.</title>
        <authorList>
            <person name="Khan I.U."/>
            <person name="Saqib M."/>
            <person name="Amin A."/>
            <person name="Hussain F."/>
            <person name="Li L."/>
            <person name="Liu Y.H."/>
            <person name="Fang B.Z."/>
            <person name="Ahmed I."/>
            <person name="Li W.J."/>
        </authorList>
    </citation>
    <scope>NUCLEOTIDE SEQUENCE [LARGE SCALE GENOMIC DNA]</scope>
    <source>
        <strain evidence="13 14">NCCP-691</strain>
    </source>
</reference>
<keyword evidence="4" id="KW-0488">Methylation</keyword>
<feature type="transmembrane region" description="Helical" evidence="11">
    <location>
        <begin position="20"/>
        <end position="41"/>
    </location>
</feature>
<evidence type="ECO:0000313" key="14">
    <source>
        <dbReference type="Proteomes" id="UP000887222"/>
    </source>
</evidence>
<name>A0ABQ4Q9J6_9BURK</name>
<evidence type="ECO:0000256" key="1">
    <source>
        <dbReference type="ARBA" id="ARBA00004377"/>
    </source>
</evidence>
<dbReference type="EMBL" id="BPMK01000021">
    <property type="protein sequence ID" value="GIZ53833.1"/>
    <property type="molecule type" value="Genomic_DNA"/>
</dbReference>
<protein>
    <recommendedName>
        <fullName evidence="2">Type II secretion system protein H</fullName>
    </recommendedName>
    <alternativeName>
        <fullName evidence="10">General secretion pathway protein H</fullName>
    </alternativeName>
</protein>
<keyword evidence="14" id="KW-1185">Reference proteome</keyword>
<dbReference type="PROSITE" id="PS00409">
    <property type="entry name" value="PROKAR_NTER_METHYL"/>
    <property type="match status" value="1"/>
</dbReference>
<comment type="similarity">
    <text evidence="9">Belongs to the GSP H family.</text>
</comment>
<evidence type="ECO:0000256" key="7">
    <source>
        <dbReference type="ARBA" id="ARBA00022989"/>
    </source>
</evidence>
<proteinExistence type="inferred from homology"/>
<accession>A0ABQ4Q9J6</accession>
<evidence type="ECO:0000256" key="5">
    <source>
        <dbReference type="ARBA" id="ARBA00022519"/>
    </source>
</evidence>
<dbReference type="Proteomes" id="UP000887222">
    <property type="component" value="Unassembled WGS sequence"/>
</dbReference>
<dbReference type="InterPro" id="IPR012902">
    <property type="entry name" value="N_methyl_site"/>
</dbReference>
<keyword evidence="7 11" id="KW-1133">Transmembrane helix</keyword>
<evidence type="ECO:0000256" key="3">
    <source>
        <dbReference type="ARBA" id="ARBA00022475"/>
    </source>
</evidence>
<comment type="subcellular location">
    <subcellularLocation>
        <location evidence="1">Cell inner membrane</location>
        <topology evidence="1">Single-pass membrane protein</topology>
    </subcellularLocation>
</comment>
<dbReference type="InterPro" id="IPR045584">
    <property type="entry name" value="Pilin-like"/>
</dbReference>
<dbReference type="InterPro" id="IPR022346">
    <property type="entry name" value="T2SS_GspH"/>
</dbReference>
<evidence type="ECO:0000256" key="8">
    <source>
        <dbReference type="ARBA" id="ARBA00023136"/>
    </source>
</evidence>
<keyword evidence="5" id="KW-0997">Cell inner membrane</keyword>
<keyword evidence="6 11" id="KW-0812">Transmembrane</keyword>
<dbReference type="NCBIfam" id="TIGR02532">
    <property type="entry name" value="IV_pilin_GFxxxE"/>
    <property type="match status" value="1"/>
</dbReference>
<dbReference type="SUPFAM" id="SSF54523">
    <property type="entry name" value="Pili subunits"/>
    <property type="match status" value="1"/>
</dbReference>
<gene>
    <name evidence="13" type="ORF">NCCP691_38470</name>
</gene>
<keyword evidence="8 11" id="KW-0472">Membrane</keyword>
<evidence type="ECO:0000313" key="13">
    <source>
        <dbReference type="EMBL" id="GIZ53833.1"/>
    </source>
</evidence>
<evidence type="ECO:0000256" key="2">
    <source>
        <dbReference type="ARBA" id="ARBA00021549"/>
    </source>
</evidence>
<evidence type="ECO:0000256" key="10">
    <source>
        <dbReference type="ARBA" id="ARBA00030775"/>
    </source>
</evidence>
<evidence type="ECO:0000259" key="12">
    <source>
        <dbReference type="Pfam" id="PF12019"/>
    </source>
</evidence>
<organism evidence="13 14">
    <name type="scientific">Noviherbaspirillum aridicola</name>
    <dbReference type="NCBI Taxonomy" id="2849687"/>
    <lineage>
        <taxon>Bacteria</taxon>
        <taxon>Pseudomonadati</taxon>
        <taxon>Pseudomonadota</taxon>
        <taxon>Betaproteobacteria</taxon>
        <taxon>Burkholderiales</taxon>
        <taxon>Oxalobacteraceae</taxon>
        <taxon>Noviherbaspirillum</taxon>
    </lineage>
</organism>
<sequence length="184" mass="20159">MLAVTAMMDAAQTESGGFTLVELMVVVAVVAILAGVAYPSMRDVVDARRVRVAAAEFMTAIQLARSEAIHRGERVDLAAIDNDWRNGWTVFVDRNRNRIADAGDDILLRQPAMSGLLQIESGLLDRSLHYLAYHPTGRSRTDASPQQPQFGTLRFRVGGQRRHIVLNMLGRPRLCTPAAGSDSC</sequence>